<dbReference type="AlphaFoldDB" id="A0A8X6IEH9"/>
<gene>
    <name evidence="2" type="ORF">TNCT_381581</name>
</gene>
<evidence type="ECO:0000313" key="2">
    <source>
        <dbReference type="EMBL" id="GFQ75750.1"/>
    </source>
</evidence>
<keyword evidence="3" id="KW-1185">Reference proteome</keyword>
<comment type="caution">
    <text evidence="2">The sequence shown here is derived from an EMBL/GenBank/DDBJ whole genome shotgun (WGS) entry which is preliminary data.</text>
</comment>
<proteinExistence type="predicted"/>
<evidence type="ECO:0000313" key="3">
    <source>
        <dbReference type="Proteomes" id="UP000887116"/>
    </source>
</evidence>
<dbReference type="EMBL" id="BMAO01021589">
    <property type="protein sequence ID" value="GFQ75750.1"/>
    <property type="molecule type" value="Genomic_DNA"/>
</dbReference>
<accession>A0A8X6IEH9</accession>
<dbReference type="Proteomes" id="UP000887116">
    <property type="component" value="Unassembled WGS sequence"/>
</dbReference>
<feature type="region of interest" description="Disordered" evidence="1">
    <location>
        <begin position="43"/>
        <end position="66"/>
    </location>
</feature>
<sequence>MVSAIQAAYLPDSMWLVYYKTYGGRSSNWPIVKFEKGTSSDRICRSGQNGGHVAGSIRSGNKGPRI</sequence>
<reference evidence="2" key="1">
    <citation type="submission" date="2020-07" db="EMBL/GenBank/DDBJ databases">
        <title>Multicomponent nature underlies the extraordinary mechanical properties of spider dragline silk.</title>
        <authorList>
            <person name="Kono N."/>
            <person name="Nakamura H."/>
            <person name="Mori M."/>
            <person name="Yoshida Y."/>
            <person name="Ohtoshi R."/>
            <person name="Malay A.D."/>
            <person name="Moran D.A.P."/>
            <person name="Tomita M."/>
            <person name="Numata K."/>
            <person name="Arakawa K."/>
        </authorList>
    </citation>
    <scope>NUCLEOTIDE SEQUENCE</scope>
</reference>
<name>A0A8X6IEH9_TRICU</name>
<protein>
    <submittedName>
        <fullName evidence="2">Uncharacterized protein</fullName>
    </submittedName>
</protein>
<evidence type="ECO:0000256" key="1">
    <source>
        <dbReference type="SAM" id="MobiDB-lite"/>
    </source>
</evidence>
<organism evidence="2 3">
    <name type="scientific">Trichonephila clavata</name>
    <name type="common">Joro spider</name>
    <name type="synonym">Nephila clavata</name>
    <dbReference type="NCBI Taxonomy" id="2740835"/>
    <lineage>
        <taxon>Eukaryota</taxon>
        <taxon>Metazoa</taxon>
        <taxon>Ecdysozoa</taxon>
        <taxon>Arthropoda</taxon>
        <taxon>Chelicerata</taxon>
        <taxon>Arachnida</taxon>
        <taxon>Araneae</taxon>
        <taxon>Araneomorphae</taxon>
        <taxon>Entelegynae</taxon>
        <taxon>Araneoidea</taxon>
        <taxon>Nephilidae</taxon>
        <taxon>Trichonephila</taxon>
    </lineage>
</organism>